<evidence type="ECO:0000259" key="2">
    <source>
        <dbReference type="PROSITE" id="PS50280"/>
    </source>
</evidence>
<dbReference type="GO" id="GO:0006357">
    <property type="term" value="P:regulation of transcription by RNA polymerase II"/>
    <property type="evidence" value="ECO:0007669"/>
    <property type="project" value="TreeGrafter"/>
</dbReference>
<sequence length="194" mass="21758">MALLEKQLYVKKSTIPNAGKGLFTKKFIPKGARVLEYKGIISTWKDVKDEDGRNGYIFYVKRHHVINAAPTLKALARYANDANGLTKVKGLKNNCDYETEDLRAFIVALRDIPAGSEILVDYGKDYWKVIRENRKLWAKEAKDKEKKEIAKAKKEAAKAKKAEAKAKKNGKTSKHAGKVNARKVKKTAGKRVAA</sequence>
<dbReference type="Proteomes" id="UP000190961">
    <property type="component" value="Unassembled WGS sequence"/>
</dbReference>
<dbReference type="STRING" id="688867.SAMN05660236_5750"/>
<dbReference type="Gene3D" id="2.170.270.10">
    <property type="entry name" value="SET domain"/>
    <property type="match status" value="1"/>
</dbReference>
<dbReference type="Pfam" id="PF00856">
    <property type="entry name" value="SET"/>
    <property type="match status" value="1"/>
</dbReference>
<evidence type="ECO:0000313" key="4">
    <source>
        <dbReference type="Proteomes" id="UP000190961"/>
    </source>
</evidence>
<dbReference type="InterPro" id="IPR046341">
    <property type="entry name" value="SET_dom_sf"/>
</dbReference>
<feature type="region of interest" description="Disordered" evidence="1">
    <location>
        <begin position="149"/>
        <end position="194"/>
    </location>
</feature>
<dbReference type="GO" id="GO:0005700">
    <property type="term" value="C:polytene chromosome"/>
    <property type="evidence" value="ECO:0007669"/>
    <property type="project" value="TreeGrafter"/>
</dbReference>
<name>A0A1T5MM91_9BACT</name>
<dbReference type="SUPFAM" id="SSF82199">
    <property type="entry name" value="SET domain"/>
    <property type="match status" value="1"/>
</dbReference>
<dbReference type="EMBL" id="FUZU01000005">
    <property type="protein sequence ID" value="SKC89028.1"/>
    <property type="molecule type" value="Genomic_DNA"/>
</dbReference>
<dbReference type="InterPro" id="IPR001214">
    <property type="entry name" value="SET_dom"/>
</dbReference>
<evidence type="ECO:0000256" key="1">
    <source>
        <dbReference type="SAM" id="MobiDB-lite"/>
    </source>
</evidence>
<gene>
    <name evidence="3" type="ORF">SAMN05660236_5750</name>
</gene>
<dbReference type="PROSITE" id="PS50280">
    <property type="entry name" value="SET"/>
    <property type="match status" value="1"/>
</dbReference>
<proteinExistence type="predicted"/>
<feature type="domain" description="SET" evidence="2">
    <location>
        <begin position="6"/>
        <end position="123"/>
    </location>
</feature>
<feature type="compositionally biased region" description="Basic and acidic residues" evidence="1">
    <location>
        <begin position="149"/>
        <end position="166"/>
    </location>
</feature>
<dbReference type="SMART" id="SM00317">
    <property type="entry name" value="SET"/>
    <property type="match status" value="1"/>
</dbReference>
<accession>A0A1T5MM91</accession>
<feature type="compositionally biased region" description="Basic residues" evidence="1">
    <location>
        <begin position="167"/>
        <end position="194"/>
    </location>
</feature>
<protein>
    <recommendedName>
        <fullName evidence="2">SET domain-containing protein</fullName>
    </recommendedName>
</protein>
<organism evidence="3 4">
    <name type="scientific">Ohtaekwangia koreensis</name>
    <dbReference type="NCBI Taxonomy" id="688867"/>
    <lineage>
        <taxon>Bacteria</taxon>
        <taxon>Pseudomonadati</taxon>
        <taxon>Bacteroidota</taxon>
        <taxon>Cytophagia</taxon>
        <taxon>Cytophagales</taxon>
        <taxon>Fulvivirgaceae</taxon>
        <taxon>Ohtaekwangia</taxon>
    </lineage>
</organism>
<evidence type="ECO:0000313" key="3">
    <source>
        <dbReference type="EMBL" id="SKC89028.1"/>
    </source>
</evidence>
<dbReference type="InterPro" id="IPR051760">
    <property type="entry name" value="KMT5A"/>
</dbReference>
<dbReference type="AlphaFoldDB" id="A0A1T5MM91"/>
<dbReference type="PANTHER" id="PTHR46167">
    <property type="entry name" value="N-LYSINE METHYLTRANSFERASE KMT5A"/>
    <property type="match status" value="1"/>
</dbReference>
<dbReference type="PANTHER" id="PTHR46167:SF1">
    <property type="entry name" value="N-LYSINE METHYLTRANSFERASE KMT5A"/>
    <property type="match status" value="1"/>
</dbReference>
<reference evidence="3 4" key="1">
    <citation type="submission" date="2017-02" db="EMBL/GenBank/DDBJ databases">
        <authorList>
            <person name="Peterson S.W."/>
        </authorList>
    </citation>
    <scope>NUCLEOTIDE SEQUENCE [LARGE SCALE GENOMIC DNA]</scope>
    <source>
        <strain evidence="3 4">DSM 25262</strain>
    </source>
</reference>
<dbReference type="RefSeq" id="WP_143785981.1">
    <property type="nucleotide sequence ID" value="NZ_FUZU01000005.1"/>
</dbReference>
<keyword evidence="4" id="KW-1185">Reference proteome</keyword>
<dbReference type="GO" id="GO:0042799">
    <property type="term" value="F:histone H4K20 methyltransferase activity"/>
    <property type="evidence" value="ECO:0007669"/>
    <property type="project" value="TreeGrafter"/>
</dbReference>